<gene>
    <name evidence="3" type="ORF">PFX98_13425</name>
</gene>
<evidence type="ECO:0000256" key="2">
    <source>
        <dbReference type="SAM" id="Phobius"/>
    </source>
</evidence>
<dbReference type="EMBL" id="CP116346">
    <property type="protein sequence ID" value="WIT09936.1"/>
    <property type="molecule type" value="Genomic_DNA"/>
</dbReference>
<evidence type="ECO:0008006" key="5">
    <source>
        <dbReference type="Google" id="ProtNLM"/>
    </source>
</evidence>
<dbReference type="Gene3D" id="3.40.30.10">
    <property type="entry name" value="Glutaredoxin"/>
    <property type="match status" value="1"/>
</dbReference>
<protein>
    <recommendedName>
        <fullName evidence="5">Cytochrome C oxidase subunit I</fullName>
    </recommendedName>
</protein>
<keyword evidence="2" id="KW-0812">Transmembrane</keyword>
<evidence type="ECO:0000313" key="4">
    <source>
        <dbReference type="Proteomes" id="UP001177769"/>
    </source>
</evidence>
<feature type="transmembrane region" description="Helical" evidence="2">
    <location>
        <begin position="51"/>
        <end position="72"/>
    </location>
</feature>
<dbReference type="KEGG" id="pais:PFX98_13425"/>
<reference evidence="3" key="1">
    <citation type="submission" date="2023-01" db="EMBL/GenBank/DDBJ databases">
        <title>Whole genome sequence of Paucibacter sp. S2-9 isolated from pond sediment.</title>
        <authorList>
            <person name="Jung J.Y."/>
        </authorList>
    </citation>
    <scope>NUCLEOTIDE SEQUENCE</scope>
    <source>
        <strain evidence="3">S2-9</strain>
    </source>
</reference>
<keyword evidence="2" id="KW-1133">Transmembrane helix</keyword>
<proteinExistence type="predicted"/>
<feature type="region of interest" description="Disordered" evidence="1">
    <location>
        <begin position="1"/>
        <end position="39"/>
    </location>
</feature>
<keyword evidence="4" id="KW-1185">Reference proteome</keyword>
<name>A0AA95SNN9_9BURK</name>
<dbReference type="Proteomes" id="UP001177769">
    <property type="component" value="Chromosome"/>
</dbReference>
<dbReference type="InterPro" id="IPR036249">
    <property type="entry name" value="Thioredoxin-like_sf"/>
</dbReference>
<sequence>MSGSKSSVPGAAAPSPEQADAPLSFTVHSQPQPGAMAGAANAQQRAGRLRMLLVVAVCAAPVLASYFTFYVLQPRGKAYGELITPTVDLPPSLSLQDLRGQPVPAESLKGQWLLTLVQDAHCDSACERLLFMQRQLREMMGKERDKIDKLWLVPDDQPLRPEVLAAVSAGVPVTVLRAPRAQIQAWLKPAEGHGLNEHLFLIDPMGRWMMRSPVQPDPSKVKKDLDRLIKANAGWDKPGR</sequence>
<organism evidence="3 4">
    <name type="scientific">Paucibacter sediminis</name>
    <dbReference type="NCBI Taxonomy" id="3019553"/>
    <lineage>
        <taxon>Bacteria</taxon>
        <taxon>Pseudomonadati</taxon>
        <taxon>Pseudomonadota</taxon>
        <taxon>Betaproteobacteria</taxon>
        <taxon>Burkholderiales</taxon>
        <taxon>Sphaerotilaceae</taxon>
        <taxon>Roseateles</taxon>
    </lineage>
</organism>
<dbReference type="AlphaFoldDB" id="A0AA95SNN9"/>
<keyword evidence="2" id="KW-0472">Membrane</keyword>
<dbReference type="SUPFAM" id="SSF52833">
    <property type="entry name" value="Thioredoxin-like"/>
    <property type="match status" value="1"/>
</dbReference>
<evidence type="ECO:0000256" key="1">
    <source>
        <dbReference type="SAM" id="MobiDB-lite"/>
    </source>
</evidence>
<evidence type="ECO:0000313" key="3">
    <source>
        <dbReference type="EMBL" id="WIT09936.1"/>
    </source>
</evidence>
<accession>A0AA95SNN9</accession>